<proteinExistence type="predicted"/>
<evidence type="ECO:0000313" key="1">
    <source>
        <dbReference type="EMBL" id="AKB74738.1"/>
    </source>
</evidence>
<protein>
    <submittedName>
        <fullName evidence="1">Uncharacterized protein</fullName>
    </submittedName>
</protein>
<dbReference type="RefSeq" id="WP_048125832.1">
    <property type="nucleotide sequence ID" value="NZ_CP009515.1"/>
</dbReference>
<dbReference type="GeneID" id="88183207"/>
<sequence length="82" mass="9678">MTFSFHTSQAFSNLELSYGKNLLANINEGFDFPCWNFRKYNGKPLIKPSKLSKVIYTKETLFFVIDLRESALYVLTMNDWRQ</sequence>
<dbReference type="EMBL" id="CP009515">
    <property type="protein sequence ID" value="AKB74738.1"/>
    <property type="molecule type" value="Genomic_DNA"/>
</dbReference>
<dbReference type="Proteomes" id="UP000033072">
    <property type="component" value="Chromosome"/>
</dbReference>
<keyword evidence="2" id="KW-1185">Reference proteome</keyword>
<dbReference type="AlphaFoldDB" id="A0A0E3S6V9"/>
<accession>A0A0E3S6V9</accession>
<organism evidence="1 2">
    <name type="scientific">Methanosarcina lacustris Z-7289</name>
    <dbReference type="NCBI Taxonomy" id="1434111"/>
    <lineage>
        <taxon>Archaea</taxon>
        <taxon>Methanobacteriati</taxon>
        <taxon>Methanobacteriota</taxon>
        <taxon>Stenosarchaea group</taxon>
        <taxon>Methanomicrobia</taxon>
        <taxon>Methanosarcinales</taxon>
        <taxon>Methanosarcinaceae</taxon>
        <taxon>Methanosarcina</taxon>
    </lineage>
</organism>
<dbReference type="STRING" id="1434111.MSLAZ_1477"/>
<name>A0A0E3S6V9_9EURY</name>
<dbReference type="PATRIC" id="fig|1434111.4.peg.1930"/>
<evidence type="ECO:0000313" key="2">
    <source>
        <dbReference type="Proteomes" id="UP000033072"/>
    </source>
</evidence>
<dbReference type="OrthoDB" id="115799at2157"/>
<gene>
    <name evidence="1" type="ORF">MSLAZ_1477</name>
</gene>
<dbReference type="KEGG" id="mls:MSLAZ_1477"/>
<dbReference type="HOGENOM" id="CLU_2550283_0_0_2"/>
<reference evidence="1 2" key="1">
    <citation type="submission" date="2014-07" db="EMBL/GenBank/DDBJ databases">
        <title>Methanogenic archaea and the global carbon cycle.</title>
        <authorList>
            <person name="Henriksen J.R."/>
            <person name="Luke J."/>
            <person name="Reinhart S."/>
            <person name="Benedict M.N."/>
            <person name="Youngblut N.D."/>
            <person name="Metcalf M.E."/>
            <person name="Whitaker R.J."/>
            <person name="Metcalf W.W."/>
        </authorList>
    </citation>
    <scope>NUCLEOTIDE SEQUENCE [LARGE SCALE GENOMIC DNA]</scope>
    <source>
        <strain evidence="1 2">Z-7289</strain>
    </source>
</reference>